<comment type="caution">
    <text evidence="8">The sequence shown here is derived from an EMBL/GenBank/DDBJ whole genome shotgun (WGS) entry which is preliminary data.</text>
</comment>
<organism evidence="8 9">
    <name type="scientific">Posidoniimonas corsicana</name>
    <dbReference type="NCBI Taxonomy" id="1938618"/>
    <lineage>
        <taxon>Bacteria</taxon>
        <taxon>Pseudomonadati</taxon>
        <taxon>Planctomycetota</taxon>
        <taxon>Planctomycetia</taxon>
        <taxon>Pirellulales</taxon>
        <taxon>Lacipirellulaceae</taxon>
        <taxon>Posidoniimonas</taxon>
    </lineage>
</organism>
<feature type="transmembrane region" description="Helical" evidence="6">
    <location>
        <begin position="102"/>
        <end position="121"/>
    </location>
</feature>
<dbReference type="OrthoDB" id="2987623at2"/>
<evidence type="ECO:0000256" key="2">
    <source>
        <dbReference type="ARBA" id="ARBA00022692"/>
    </source>
</evidence>
<reference evidence="8 9" key="1">
    <citation type="submission" date="2019-02" db="EMBL/GenBank/DDBJ databases">
        <title>Deep-cultivation of Planctomycetes and their phenomic and genomic characterization uncovers novel biology.</title>
        <authorList>
            <person name="Wiegand S."/>
            <person name="Jogler M."/>
            <person name="Boedeker C."/>
            <person name="Pinto D."/>
            <person name="Vollmers J."/>
            <person name="Rivas-Marin E."/>
            <person name="Kohn T."/>
            <person name="Peeters S.H."/>
            <person name="Heuer A."/>
            <person name="Rast P."/>
            <person name="Oberbeckmann S."/>
            <person name="Bunk B."/>
            <person name="Jeske O."/>
            <person name="Meyerdierks A."/>
            <person name="Storesund J.E."/>
            <person name="Kallscheuer N."/>
            <person name="Luecker S."/>
            <person name="Lage O.M."/>
            <person name="Pohl T."/>
            <person name="Merkel B.J."/>
            <person name="Hornburger P."/>
            <person name="Mueller R.-W."/>
            <person name="Bruemmer F."/>
            <person name="Labrenz M."/>
            <person name="Spormann A.M."/>
            <person name="Op Den Camp H."/>
            <person name="Overmann J."/>
            <person name="Amann R."/>
            <person name="Jetten M.S.M."/>
            <person name="Mascher T."/>
            <person name="Medema M.H."/>
            <person name="Devos D.P."/>
            <person name="Kaster A.-K."/>
            <person name="Ovreas L."/>
            <person name="Rohde M."/>
            <person name="Galperin M.Y."/>
            <person name="Jogler C."/>
        </authorList>
    </citation>
    <scope>NUCLEOTIDE SEQUENCE [LARGE SCALE GENOMIC DNA]</scope>
    <source>
        <strain evidence="8 9">KOR34</strain>
    </source>
</reference>
<evidence type="ECO:0000256" key="3">
    <source>
        <dbReference type="ARBA" id="ARBA00022989"/>
    </source>
</evidence>
<comment type="subcellular location">
    <subcellularLocation>
        <location evidence="1">Membrane</location>
        <topology evidence="1">Multi-pass membrane protein</topology>
    </subcellularLocation>
</comment>
<feature type="domain" description="Yip1" evidence="7">
    <location>
        <begin position="84"/>
        <end position="264"/>
    </location>
</feature>
<evidence type="ECO:0000256" key="1">
    <source>
        <dbReference type="ARBA" id="ARBA00004141"/>
    </source>
</evidence>
<feature type="transmembrane region" description="Helical" evidence="6">
    <location>
        <begin position="248"/>
        <end position="274"/>
    </location>
</feature>
<gene>
    <name evidence="8" type="ORF">KOR34_46620</name>
</gene>
<feature type="region of interest" description="Disordered" evidence="5">
    <location>
        <begin position="20"/>
        <end position="68"/>
    </location>
</feature>
<dbReference type="Proteomes" id="UP000316714">
    <property type="component" value="Unassembled WGS sequence"/>
</dbReference>
<proteinExistence type="predicted"/>
<name>A0A5C5UY54_9BACT</name>
<evidence type="ECO:0000256" key="6">
    <source>
        <dbReference type="SAM" id="Phobius"/>
    </source>
</evidence>
<evidence type="ECO:0000313" key="8">
    <source>
        <dbReference type="EMBL" id="TWT31286.1"/>
    </source>
</evidence>
<dbReference type="Pfam" id="PF04893">
    <property type="entry name" value="Yip1"/>
    <property type="match status" value="1"/>
</dbReference>
<keyword evidence="4 6" id="KW-0472">Membrane</keyword>
<evidence type="ECO:0000259" key="7">
    <source>
        <dbReference type="Pfam" id="PF04893"/>
    </source>
</evidence>
<accession>A0A5C5UY54</accession>
<evidence type="ECO:0000256" key="5">
    <source>
        <dbReference type="SAM" id="MobiDB-lite"/>
    </source>
</evidence>
<keyword evidence="3 6" id="KW-1133">Transmembrane helix</keyword>
<keyword evidence="9" id="KW-1185">Reference proteome</keyword>
<dbReference type="GO" id="GO:0016020">
    <property type="term" value="C:membrane"/>
    <property type="evidence" value="ECO:0007669"/>
    <property type="project" value="UniProtKB-SubCell"/>
</dbReference>
<keyword evidence="2 6" id="KW-0812">Transmembrane</keyword>
<dbReference type="EMBL" id="SIHJ01000004">
    <property type="protein sequence ID" value="TWT31286.1"/>
    <property type="molecule type" value="Genomic_DNA"/>
</dbReference>
<evidence type="ECO:0000256" key="4">
    <source>
        <dbReference type="ARBA" id="ARBA00023136"/>
    </source>
</evidence>
<feature type="transmembrane region" description="Helical" evidence="6">
    <location>
        <begin position="210"/>
        <end position="236"/>
    </location>
</feature>
<dbReference type="AlphaFoldDB" id="A0A5C5UY54"/>
<evidence type="ECO:0000313" key="9">
    <source>
        <dbReference type="Proteomes" id="UP000316714"/>
    </source>
</evidence>
<feature type="transmembrane region" description="Helical" evidence="6">
    <location>
        <begin position="133"/>
        <end position="160"/>
    </location>
</feature>
<dbReference type="RefSeq" id="WP_146568463.1">
    <property type="nucleotide sequence ID" value="NZ_SIHJ01000004.1"/>
</dbReference>
<sequence length="276" mass="29291">MGLGFFMRRSGPGVAVLFPTRPDSVRTGGSRPALSPRRNLMIDDDPTRRPDLSSNPYAAPQAEDPQRPFDPTFTGVTLNPWVSIWNQPRATIRQIVDTDPRYMVLPIAIAMGVSTVLSGVADSVADPAQPLALTPAVAVAISAVAGPILGLLLWLLNSWLISITARWIGGVATFTEMQAAYAWGAVPGIFTLPLSLLLVILVGQFPGRDYLGLIAINGIAEGVLGIWSFVVLCKCIGEVSRFSAWKGWGAIILAGLLLMLPIIVAGVVVVAIVASL</sequence>
<feature type="transmembrane region" description="Helical" evidence="6">
    <location>
        <begin position="181"/>
        <end position="204"/>
    </location>
</feature>
<dbReference type="InterPro" id="IPR006977">
    <property type="entry name" value="Yip1_dom"/>
</dbReference>
<protein>
    <submittedName>
        <fullName evidence="8">Yip1 domain protein</fullName>
    </submittedName>
</protein>